<organism evidence="1 2">
    <name type="scientific">Pseudoalteromonas lipolytica</name>
    <dbReference type="NCBI Taxonomy" id="570156"/>
    <lineage>
        <taxon>Bacteria</taxon>
        <taxon>Pseudomonadati</taxon>
        <taxon>Pseudomonadota</taxon>
        <taxon>Gammaproteobacteria</taxon>
        <taxon>Alteromonadales</taxon>
        <taxon>Pseudoalteromonadaceae</taxon>
        <taxon>Pseudoalteromonas</taxon>
    </lineage>
</organism>
<dbReference type="EMBL" id="CP032090">
    <property type="protein sequence ID" value="AXV63945.1"/>
    <property type="molecule type" value="Genomic_DNA"/>
</dbReference>
<proteinExistence type="predicted"/>
<evidence type="ECO:0000313" key="2">
    <source>
        <dbReference type="Proteomes" id="UP000264605"/>
    </source>
</evidence>
<dbReference type="PROSITE" id="PS51257">
    <property type="entry name" value="PROKAR_LIPOPROTEIN"/>
    <property type="match status" value="1"/>
</dbReference>
<dbReference type="AlphaFoldDB" id="A0AAD0RW72"/>
<name>A0AAD0RW72_9GAMM</name>
<dbReference type="RefSeq" id="WP_075594189.1">
    <property type="nucleotide sequence ID" value="NZ_CP032090.1"/>
</dbReference>
<protein>
    <submittedName>
        <fullName evidence="1">Uncharacterized protein</fullName>
    </submittedName>
</protein>
<dbReference type="KEGG" id="pdj:D0907_00995"/>
<dbReference type="GeneID" id="99504014"/>
<sequence>MKLFYFSVLLLSLTACKTMDAVQEDISDIGTSLFSSEEMDESAQDAFLKAQEAFYEADRVRKQHSQLTAKERSLWLELEEDYNVLLATPSKATEKESYFSDTTLADGVMMQSLQFIELVESGE</sequence>
<accession>A0AAD0RW72</accession>
<evidence type="ECO:0000313" key="1">
    <source>
        <dbReference type="EMBL" id="AXV63945.1"/>
    </source>
</evidence>
<reference evidence="1 2" key="1">
    <citation type="submission" date="2018-08" db="EMBL/GenBank/DDBJ databases">
        <title>Draft genome sequence of Pseudoalteromonas donghaensis HJ51.</title>
        <authorList>
            <person name="Oh J."/>
            <person name="Roh D."/>
        </authorList>
    </citation>
    <scope>NUCLEOTIDE SEQUENCE [LARGE SCALE GENOMIC DNA]</scope>
    <source>
        <strain evidence="1 2">HJ51</strain>
    </source>
</reference>
<dbReference type="Proteomes" id="UP000264605">
    <property type="component" value="Chromosome"/>
</dbReference>
<gene>
    <name evidence="1" type="ORF">D0907_00995</name>
</gene>